<evidence type="ECO:0000313" key="3">
    <source>
        <dbReference type="Proteomes" id="UP001311232"/>
    </source>
</evidence>
<name>A0AAV9QTK7_9TELE</name>
<sequence>HNTGAAHTLEGRTPGNNLPSLHSERRHTMIDCNNAPITSRLSHSSEPIALPEFPHTIYSAIT</sequence>
<protein>
    <submittedName>
        <fullName evidence="2">Uncharacterized protein</fullName>
    </submittedName>
</protein>
<organism evidence="2 3">
    <name type="scientific">Crenichthys baileyi</name>
    <name type="common">White River springfish</name>
    <dbReference type="NCBI Taxonomy" id="28760"/>
    <lineage>
        <taxon>Eukaryota</taxon>
        <taxon>Metazoa</taxon>
        <taxon>Chordata</taxon>
        <taxon>Craniata</taxon>
        <taxon>Vertebrata</taxon>
        <taxon>Euteleostomi</taxon>
        <taxon>Actinopterygii</taxon>
        <taxon>Neopterygii</taxon>
        <taxon>Teleostei</taxon>
        <taxon>Neoteleostei</taxon>
        <taxon>Acanthomorphata</taxon>
        <taxon>Ovalentaria</taxon>
        <taxon>Atherinomorphae</taxon>
        <taxon>Cyprinodontiformes</taxon>
        <taxon>Goodeidae</taxon>
        <taxon>Crenichthys</taxon>
    </lineage>
</organism>
<feature type="non-terminal residue" evidence="2">
    <location>
        <position position="62"/>
    </location>
</feature>
<accession>A0AAV9QTK7</accession>
<proteinExistence type="predicted"/>
<keyword evidence="3" id="KW-1185">Reference proteome</keyword>
<feature type="non-terminal residue" evidence="2">
    <location>
        <position position="1"/>
    </location>
</feature>
<evidence type="ECO:0000256" key="1">
    <source>
        <dbReference type="SAM" id="MobiDB-lite"/>
    </source>
</evidence>
<dbReference type="Proteomes" id="UP001311232">
    <property type="component" value="Unassembled WGS sequence"/>
</dbReference>
<feature type="region of interest" description="Disordered" evidence="1">
    <location>
        <begin position="1"/>
        <end position="22"/>
    </location>
</feature>
<gene>
    <name evidence="2" type="ORF">CRENBAI_009557</name>
</gene>
<comment type="caution">
    <text evidence="2">The sequence shown here is derived from an EMBL/GenBank/DDBJ whole genome shotgun (WGS) entry which is preliminary data.</text>
</comment>
<evidence type="ECO:0000313" key="2">
    <source>
        <dbReference type="EMBL" id="KAK5600811.1"/>
    </source>
</evidence>
<reference evidence="2 3" key="1">
    <citation type="submission" date="2021-06" db="EMBL/GenBank/DDBJ databases">
        <authorList>
            <person name="Palmer J.M."/>
        </authorList>
    </citation>
    <scope>NUCLEOTIDE SEQUENCE [LARGE SCALE GENOMIC DNA]</scope>
    <source>
        <strain evidence="2 3">MEX-2019</strain>
        <tissue evidence="2">Muscle</tissue>
    </source>
</reference>
<dbReference type="AlphaFoldDB" id="A0AAV9QTK7"/>
<dbReference type="EMBL" id="JAHHUM010002779">
    <property type="protein sequence ID" value="KAK5600811.1"/>
    <property type="molecule type" value="Genomic_DNA"/>
</dbReference>